<organism evidence="2 3">
    <name type="scientific">Candidatus Nealsonbacteria bacterium CG_4_9_14_0_8_um_filter_35_12</name>
    <dbReference type="NCBI Taxonomy" id="1974692"/>
    <lineage>
        <taxon>Bacteria</taxon>
        <taxon>Candidatus Nealsoniibacteriota</taxon>
    </lineage>
</organism>
<protein>
    <submittedName>
        <fullName evidence="2">Uncharacterized protein</fullName>
    </submittedName>
</protein>
<evidence type="ECO:0000256" key="1">
    <source>
        <dbReference type="SAM" id="Phobius"/>
    </source>
</evidence>
<dbReference type="EMBL" id="PFTB01000058">
    <property type="protein sequence ID" value="PJB99281.1"/>
    <property type="molecule type" value="Genomic_DNA"/>
</dbReference>
<comment type="caution">
    <text evidence="2">The sequence shown here is derived from an EMBL/GenBank/DDBJ whole genome shotgun (WGS) entry which is preliminary data.</text>
</comment>
<proteinExistence type="predicted"/>
<feature type="transmembrane region" description="Helical" evidence="1">
    <location>
        <begin position="58"/>
        <end position="83"/>
    </location>
</feature>
<dbReference type="Proteomes" id="UP000228875">
    <property type="component" value="Unassembled WGS sequence"/>
</dbReference>
<reference evidence="3" key="1">
    <citation type="submission" date="2017-09" db="EMBL/GenBank/DDBJ databases">
        <title>Depth-based differentiation of microbial function through sediment-hosted aquifers and enrichment of novel symbionts in the deep terrestrial subsurface.</title>
        <authorList>
            <person name="Probst A.J."/>
            <person name="Ladd B."/>
            <person name="Jarett J.K."/>
            <person name="Geller-Mcgrath D.E."/>
            <person name="Sieber C.M.K."/>
            <person name="Emerson J.B."/>
            <person name="Anantharaman K."/>
            <person name="Thomas B.C."/>
            <person name="Malmstrom R."/>
            <person name="Stieglmeier M."/>
            <person name="Klingl A."/>
            <person name="Woyke T."/>
            <person name="Ryan C.M."/>
            <person name="Banfield J.F."/>
        </authorList>
    </citation>
    <scope>NUCLEOTIDE SEQUENCE [LARGE SCALE GENOMIC DNA]</scope>
</reference>
<dbReference type="AlphaFoldDB" id="A0A2M8DMB3"/>
<evidence type="ECO:0000313" key="3">
    <source>
        <dbReference type="Proteomes" id="UP000228875"/>
    </source>
</evidence>
<sequence>MNLKQFLKPDWRKIAIFIILSILFLSFRHSISFGELIFSVRGLPLPIETSDFSWRYGHPRLILCLIIDLLFWYFISCLILYVYNKLKK</sequence>
<keyword evidence="1" id="KW-0812">Transmembrane</keyword>
<keyword evidence="1" id="KW-1133">Transmembrane helix</keyword>
<keyword evidence="1" id="KW-0472">Membrane</keyword>
<evidence type="ECO:0000313" key="2">
    <source>
        <dbReference type="EMBL" id="PJB99281.1"/>
    </source>
</evidence>
<name>A0A2M8DMB3_9BACT</name>
<gene>
    <name evidence="2" type="ORF">CO077_02610</name>
</gene>
<accession>A0A2M8DMB3</accession>